<dbReference type="Gene3D" id="1.10.260.40">
    <property type="entry name" value="lambda repressor-like DNA-binding domains"/>
    <property type="match status" value="1"/>
</dbReference>
<proteinExistence type="predicted"/>
<keyword evidence="2" id="KW-1185">Reference proteome</keyword>
<evidence type="ECO:0000313" key="2">
    <source>
        <dbReference type="Proteomes" id="UP000683442"/>
    </source>
</evidence>
<name>A0ABX8IPH0_9GAMM</name>
<evidence type="ECO:0000313" key="1">
    <source>
        <dbReference type="EMBL" id="QWV15149.1"/>
    </source>
</evidence>
<dbReference type="RefSeq" id="WP_169702115.1">
    <property type="nucleotide sequence ID" value="NZ_CP076686.1"/>
</dbReference>
<dbReference type="GeneID" id="78560574"/>
<dbReference type="Proteomes" id="UP000683442">
    <property type="component" value="Chromosome"/>
</dbReference>
<dbReference type="EMBL" id="CP076686">
    <property type="protein sequence ID" value="QWV15149.1"/>
    <property type="molecule type" value="Genomic_DNA"/>
</dbReference>
<accession>A0ABX8IPH0</accession>
<reference evidence="1 2" key="1">
    <citation type="submission" date="2021-06" db="EMBL/GenBank/DDBJ databases">
        <title>Microbial metabolic specificity influences pelagic lipid remineralization.</title>
        <authorList>
            <person name="Behrendt L."/>
            <person name="Hunter J.E."/>
            <person name="Alcolombri U."/>
            <person name="Smriga S."/>
            <person name="Mincer T."/>
            <person name="Lowenstein D.P."/>
            <person name="Peaudecerf F.J."/>
            <person name="Fernandez V.I."/>
            <person name="Fredricks H."/>
            <person name="Almblad H."/>
            <person name="Harrison J.J."/>
            <person name="Stocker R."/>
            <person name="Van Mooy B.A.S."/>
        </authorList>
    </citation>
    <scope>NUCLEOTIDE SEQUENCE [LARGE SCALE GENOMIC DNA]</scope>
    <source>
        <strain evidence="1 2">HP15-B</strain>
    </source>
</reference>
<dbReference type="InterPro" id="IPR010982">
    <property type="entry name" value="Lambda_DNA-bd_dom_sf"/>
</dbReference>
<organism evidence="1 2">
    <name type="scientific">Marinobacter adhaerens</name>
    <dbReference type="NCBI Taxonomy" id="1033846"/>
    <lineage>
        <taxon>Bacteria</taxon>
        <taxon>Pseudomonadati</taxon>
        <taxon>Pseudomonadota</taxon>
        <taxon>Gammaproteobacteria</taxon>
        <taxon>Pseudomonadales</taxon>
        <taxon>Marinobacteraceae</taxon>
        <taxon>Marinobacter</taxon>
    </lineage>
</organism>
<sequence length="180" mass="20789">MSFEFFEDRVEVHRSGLAELNLIKSSLTPLLCIDKVRIYFCAMSTHEDFLNRLNEAIKDGDAKQVRIAEFCDVSEQAVARWKRTGQISKENLIALSEISGYRYLWIKDGQEPKRISSVSQNRSDYMKAENTKVYYARDTEHSDDVEQLVEAIRKAHANKVLSDQAITHLTSFIKALNNRR</sequence>
<gene>
    <name evidence="1" type="ORF">KQ249_14035</name>
</gene>
<evidence type="ECO:0008006" key="3">
    <source>
        <dbReference type="Google" id="ProtNLM"/>
    </source>
</evidence>
<protein>
    <recommendedName>
        <fullName evidence="3">Transcriptional regulator</fullName>
    </recommendedName>
</protein>